<feature type="domain" description="Photosynthesis system II assembly factor Ycf48/Hcf136-like" evidence="3">
    <location>
        <begin position="125"/>
        <end position="202"/>
    </location>
</feature>
<dbReference type="InterPro" id="IPR028203">
    <property type="entry name" value="PSII_CF48-like_dom"/>
</dbReference>
<evidence type="ECO:0000256" key="2">
    <source>
        <dbReference type="ARBA" id="ARBA00023276"/>
    </source>
</evidence>
<dbReference type="PANTHER" id="PTHR47199">
    <property type="entry name" value="PHOTOSYSTEM II STABILITY/ASSEMBLY FACTOR HCF136, CHLOROPLASTIC"/>
    <property type="match status" value="1"/>
</dbReference>
<dbReference type="Proteomes" id="UP001168640">
    <property type="component" value="Unassembled WGS sequence"/>
</dbReference>
<evidence type="ECO:0000256" key="1">
    <source>
        <dbReference type="ARBA" id="ARBA00022531"/>
    </source>
</evidence>
<name>A0ABT8W0A7_9GAMM</name>
<organism evidence="4 5">
    <name type="scientific">Marinobacter suaedae</name>
    <dbReference type="NCBI Taxonomy" id="3057675"/>
    <lineage>
        <taxon>Bacteria</taxon>
        <taxon>Pseudomonadati</taxon>
        <taxon>Pseudomonadota</taxon>
        <taxon>Gammaproteobacteria</taxon>
        <taxon>Pseudomonadales</taxon>
        <taxon>Marinobacteraceae</taxon>
        <taxon>Marinobacter</taxon>
    </lineage>
</organism>
<dbReference type="PANTHER" id="PTHR47199:SF2">
    <property type="entry name" value="PHOTOSYSTEM II STABILITY_ASSEMBLY FACTOR HCF136, CHLOROPLASTIC"/>
    <property type="match status" value="1"/>
</dbReference>
<dbReference type="Pfam" id="PF14870">
    <property type="entry name" value="PSII_BNR"/>
    <property type="match status" value="1"/>
</dbReference>
<evidence type="ECO:0000313" key="5">
    <source>
        <dbReference type="Proteomes" id="UP001168640"/>
    </source>
</evidence>
<proteinExistence type="predicted"/>
<keyword evidence="5" id="KW-1185">Reference proteome</keyword>
<evidence type="ECO:0000259" key="3">
    <source>
        <dbReference type="Pfam" id="PF14870"/>
    </source>
</evidence>
<protein>
    <submittedName>
        <fullName evidence="4">YCF48-related protein</fullName>
    </submittedName>
</protein>
<dbReference type="SUPFAM" id="SSF110296">
    <property type="entry name" value="Oligoxyloglucan reducing end-specific cellobiohydrolase"/>
    <property type="match status" value="1"/>
</dbReference>
<comment type="caution">
    <text evidence="4">The sequence shown here is derived from an EMBL/GenBank/DDBJ whole genome shotgun (WGS) entry which is preliminary data.</text>
</comment>
<dbReference type="CDD" id="cd15482">
    <property type="entry name" value="Sialidase_non-viral"/>
    <property type="match status" value="1"/>
</dbReference>
<reference evidence="4" key="1">
    <citation type="submission" date="2023-07" db="EMBL/GenBank/DDBJ databases">
        <title>Marinobacter sp. chi1 genome sequencing and assembly.</title>
        <authorList>
            <person name="Park S."/>
        </authorList>
    </citation>
    <scope>NUCLEOTIDE SEQUENCE</scope>
    <source>
        <strain evidence="4">Chi1</strain>
    </source>
</reference>
<accession>A0ABT8W0A7</accession>
<sequence length="318" mass="33673">MSNYKFGAGLLALVMGSSAQTVWGETPPLEYEISPHHVAIFDISTTDKGNYAVGERGVLLSSSAANPDAWKSQRLPAPQSVMGIAFGTGGHGVAVGHGGVILATTDDGETWTSIDASDHTRGDPFMDVAHLGDNRFLAVGAFGLVMGSDDGGLSWQPVSISEDYFDRHLYTIAQAGGDWLLIGESGSLFVSEDAGNSWSRLESPYEGSFFGGLQTPDGAWLLYGMRGQIWRSEDRGASWQKSPVDTKVAFNAHGIGPGNEVYLFGNGGQVLVSEDDGRHFAPSQRSGMPGDITAASRLNGKWLVGSTAGVRLWQASGE</sequence>
<dbReference type="EMBL" id="JAUMIS010000001">
    <property type="protein sequence ID" value="MDO3721650.1"/>
    <property type="molecule type" value="Genomic_DNA"/>
</dbReference>
<dbReference type="InterPro" id="IPR015943">
    <property type="entry name" value="WD40/YVTN_repeat-like_dom_sf"/>
</dbReference>
<gene>
    <name evidence="4" type="ORF">QVZ43_07920</name>
</gene>
<dbReference type="Gene3D" id="2.130.10.10">
    <property type="entry name" value="YVTN repeat-like/Quinoprotein amine dehydrogenase"/>
    <property type="match status" value="1"/>
</dbReference>
<evidence type="ECO:0000313" key="4">
    <source>
        <dbReference type="EMBL" id="MDO3721650.1"/>
    </source>
</evidence>
<keyword evidence="2" id="KW-0604">Photosystem II</keyword>
<dbReference type="RefSeq" id="WP_302909494.1">
    <property type="nucleotide sequence ID" value="NZ_JAUMIS010000001.1"/>
</dbReference>
<keyword evidence="1" id="KW-0602">Photosynthesis</keyword>